<organism evidence="1 2">
    <name type="scientific">Lachnotalea glycerini</name>
    <dbReference type="NCBI Taxonomy" id="1763509"/>
    <lineage>
        <taxon>Bacteria</taxon>
        <taxon>Bacillati</taxon>
        <taxon>Bacillota</taxon>
        <taxon>Clostridia</taxon>
        <taxon>Lachnospirales</taxon>
        <taxon>Lachnospiraceae</taxon>
        <taxon>Lachnotalea</taxon>
    </lineage>
</organism>
<proteinExistence type="predicted"/>
<evidence type="ECO:0000313" key="1">
    <source>
        <dbReference type="EMBL" id="PXV93236.1"/>
    </source>
</evidence>
<dbReference type="RefSeq" id="WP_110290410.1">
    <property type="nucleotide sequence ID" value="NZ_QICS01000002.1"/>
</dbReference>
<gene>
    <name evidence="1" type="ORF">C8E03_1022</name>
</gene>
<evidence type="ECO:0000313" key="2">
    <source>
        <dbReference type="Proteomes" id="UP000247523"/>
    </source>
</evidence>
<name>A0A318EQL1_9FIRM</name>
<accession>A0A318EQL1</accession>
<comment type="caution">
    <text evidence="1">The sequence shown here is derived from an EMBL/GenBank/DDBJ whole genome shotgun (WGS) entry which is preliminary data.</text>
</comment>
<dbReference type="AlphaFoldDB" id="A0A318EQL1"/>
<dbReference type="Proteomes" id="UP000247523">
    <property type="component" value="Unassembled WGS sequence"/>
</dbReference>
<reference evidence="1 2" key="1">
    <citation type="submission" date="2018-05" db="EMBL/GenBank/DDBJ databases">
        <title>Genomic Encyclopedia of Type Strains, Phase IV (KMG-IV): sequencing the most valuable type-strain genomes for metagenomic binning, comparative biology and taxonomic classification.</title>
        <authorList>
            <person name="Goeker M."/>
        </authorList>
    </citation>
    <scope>NUCLEOTIDE SEQUENCE [LARGE SCALE GENOMIC DNA]</scope>
    <source>
        <strain evidence="1 2">DSM 28816</strain>
    </source>
</reference>
<sequence length="80" mass="9323">MKHIEEFIKNGITEDEEFKNRLGEFVVSRCSDAVIESEEYEKLQSENCDKDELLDIALLTGYKKGVYDVIKMFALLIKKM</sequence>
<protein>
    <submittedName>
        <fullName evidence="1">Uncharacterized protein</fullName>
    </submittedName>
</protein>
<dbReference type="EMBL" id="QICS01000002">
    <property type="protein sequence ID" value="PXV93236.1"/>
    <property type="molecule type" value="Genomic_DNA"/>
</dbReference>